<proteinExistence type="predicted"/>
<gene>
    <name evidence="1" type="ORF">TIFTF001_008011</name>
</gene>
<accession>A0AA87ZSA3</accession>
<name>A0AA87ZSA3_FICCA</name>
<dbReference type="AlphaFoldDB" id="A0AA87ZSA3"/>
<comment type="caution">
    <text evidence="1">The sequence shown here is derived from an EMBL/GenBank/DDBJ whole genome shotgun (WGS) entry which is preliminary data.</text>
</comment>
<evidence type="ECO:0000313" key="1">
    <source>
        <dbReference type="EMBL" id="GMN38779.1"/>
    </source>
</evidence>
<organism evidence="1 2">
    <name type="scientific">Ficus carica</name>
    <name type="common">Common fig</name>
    <dbReference type="NCBI Taxonomy" id="3494"/>
    <lineage>
        <taxon>Eukaryota</taxon>
        <taxon>Viridiplantae</taxon>
        <taxon>Streptophyta</taxon>
        <taxon>Embryophyta</taxon>
        <taxon>Tracheophyta</taxon>
        <taxon>Spermatophyta</taxon>
        <taxon>Magnoliopsida</taxon>
        <taxon>eudicotyledons</taxon>
        <taxon>Gunneridae</taxon>
        <taxon>Pentapetalae</taxon>
        <taxon>rosids</taxon>
        <taxon>fabids</taxon>
        <taxon>Rosales</taxon>
        <taxon>Moraceae</taxon>
        <taxon>Ficeae</taxon>
        <taxon>Ficus</taxon>
    </lineage>
</organism>
<dbReference type="EMBL" id="BTGU01000008">
    <property type="protein sequence ID" value="GMN38779.1"/>
    <property type="molecule type" value="Genomic_DNA"/>
</dbReference>
<keyword evidence="2" id="KW-1185">Reference proteome</keyword>
<dbReference type="Proteomes" id="UP001187192">
    <property type="component" value="Unassembled WGS sequence"/>
</dbReference>
<protein>
    <submittedName>
        <fullName evidence="1">Uncharacterized protein</fullName>
    </submittedName>
</protein>
<reference evidence="1" key="1">
    <citation type="submission" date="2023-07" db="EMBL/GenBank/DDBJ databases">
        <title>draft genome sequence of fig (Ficus carica).</title>
        <authorList>
            <person name="Takahashi T."/>
            <person name="Nishimura K."/>
        </authorList>
    </citation>
    <scope>NUCLEOTIDE SEQUENCE</scope>
</reference>
<evidence type="ECO:0000313" key="2">
    <source>
        <dbReference type="Proteomes" id="UP001187192"/>
    </source>
</evidence>
<sequence length="144" mass="15265">MCRNAPPSHLQNGVEHFGVYERPVSTEQMPSVLLLGCWCQLVQGGGGNIGSTMARLLVGSSGAGATWTGQFRRGSARVRTDDIGRSGPLVDSFQTVWRRFVTFFSSSGVLIRGLVPNGGELFVEVVVLAPDDDGGSVCISHSAI</sequence>